<reference evidence="2" key="1">
    <citation type="submission" date="2021-01" db="EMBL/GenBank/DDBJ databases">
        <title>Modified the classification status of verrucomicrobia.</title>
        <authorList>
            <person name="Feng X."/>
        </authorList>
    </citation>
    <scope>NUCLEOTIDE SEQUENCE</scope>
    <source>
        <strain evidence="2">KCTC 13126</strain>
    </source>
</reference>
<proteinExistence type="predicted"/>
<evidence type="ECO:0000313" key="2">
    <source>
        <dbReference type="EMBL" id="MBK1875755.1"/>
    </source>
</evidence>
<name>A0A934RQN3_9BACT</name>
<dbReference type="Proteomes" id="UP000617628">
    <property type="component" value="Unassembled WGS sequence"/>
</dbReference>
<dbReference type="InterPro" id="IPR011037">
    <property type="entry name" value="Pyrv_Knase-like_insert_dom_sf"/>
</dbReference>
<dbReference type="InterPro" id="IPR052716">
    <property type="entry name" value="MOSC_domain"/>
</dbReference>
<feature type="domain" description="MOSC" evidence="1">
    <location>
        <begin position="32"/>
        <end position="161"/>
    </location>
</feature>
<dbReference type="AlphaFoldDB" id="A0A934RQN3"/>
<sequence>MSEAVTIHQIYISSGHDFKGRFEKGRLNNGVVRVDTVECVAGRGLVGDRYFDFKEDFKGQVSLISMEAIGAMEKDLDLSVEDVSSFRRNVLVSGVDLNALVGVDFKIGGVVLRGVEQCKPCFWMDEAIGEGACAALEGRGGLRCRILESGVLEVGETEIVALG</sequence>
<dbReference type="GO" id="GO:0003824">
    <property type="term" value="F:catalytic activity"/>
    <property type="evidence" value="ECO:0007669"/>
    <property type="project" value="InterPro"/>
</dbReference>
<comment type="caution">
    <text evidence="2">The sequence shown here is derived from an EMBL/GenBank/DDBJ whole genome shotgun (WGS) entry which is preliminary data.</text>
</comment>
<dbReference type="PROSITE" id="PS51340">
    <property type="entry name" value="MOSC"/>
    <property type="match status" value="1"/>
</dbReference>
<dbReference type="GO" id="GO:0030170">
    <property type="term" value="F:pyridoxal phosphate binding"/>
    <property type="evidence" value="ECO:0007669"/>
    <property type="project" value="InterPro"/>
</dbReference>
<organism evidence="2 3">
    <name type="scientific">Pelagicoccus mobilis</name>
    <dbReference type="NCBI Taxonomy" id="415221"/>
    <lineage>
        <taxon>Bacteria</taxon>
        <taxon>Pseudomonadati</taxon>
        <taxon>Verrucomicrobiota</taxon>
        <taxon>Opitutia</taxon>
        <taxon>Puniceicoccales</taxon>
        <taxon>Pelagicoccaceae</taxon>
        <taxon>Pelagicoccus</taxon>
    </lineage>
</organism>
<keyword evidence="3" id="KW-1185">Reference proteome</keyword>
<dbReference type="InterPro" id="IPR005302">
    <property type="entry name" value="MoCF_Sase_C"/>
</dbReference>
<gene>
    <name evidence="2" type="ORF">JIN87_02685</name>
</gene>
<accession>A0A934RQN3</accession>
<dbReference type="EMBL" id="JAENIL010000003">
    <property type="protein sequence ID" value="MBK1875755.1"/>
    <property type="molecule type" value="Genomic_DNA"/>
</dbReference>
<dbReference type="PANTHER" id="PTHR36930:SF1">
    <property type="entry name" value="MOSC DOMAIN-CONTAINING PROTEIN"/>
    <property type="match status" value="1"/>
</dbReference>
<dbReference type="PANTHER" id="PTHR36930">
    <property type="entry name" value="METAL-SULFUR CLUSTER BIOSYNTHESIS PROTEINS YUAD-RELATED"/>
    <property type="match status" value="1"/>
</dbReference>
<evidence type="ECO:0000313" key="3">
    <source>
        <dbReference type="Proteomes" id="UP000617628"/>
    </source>
</evidence>
<dbReference type="SUPFAM" id="SSF50800">
    <property type="entry name" value="PK beta-barrel domain-like"/>
    <property type="match status" value="1"/>
</dbReference>
<evidence type="ECO:0000259" key="1">
    <source>
        <dbReference type="PROSITE" id="PS51340"/>
    </source>
</evidence>
<dbReference type="Pfam" id="PF03473">
    <property type="entry name" value="MOSC"/>
    <property type="match status" value="1"/>
</dbReference>
<dbReference type="Gene3D" id="2.40.33.20">
    <property type="entry name" value="PK beta-barrel domain-like"/>
    <property type="match status" value="1"/>
</dbReference>
<dbReference type="GO" id="GO:0030151">
    <property type="term" value="F:molybdenum ion binding"/>
    <property type="evidence" value="ECO:0007669"/>
    <property type="project" value="InterPro"/>
</dbReference>
<dbReference type="RefSeq" id="WP_200353971.1">
    <property type="nucleotide sequence ID" value="NZ_JAENIL010000003.1"/>
</dbReference>
<protein>
    <submittedName>
        <fullName evidence="2">MOSC domain-containing protein</fullName>
    </submittedName>
</protein>